<dbReference type="Pfam" id="PF02585">
    <property type="entry name" value="PIG-L"/>
    <property type="match status" value="1"/>
</dbReference>
<accession>A0A1I6D7M5</accession>
<dbReference type="RefSeq" id="WP_092077096.1">
    <property type="nucleotide sequence ID" value="NZ_FOYI01000002.1"/>
</dbReference>
<name>A0A1I6D7M5_9RHOB</name>
<dbReference type="Proteomes" id="UP000199302">
    <property type="component" value="Unassembled WGS sequence"/>
</dbReference>
<dbReference type="InterPro" id="IPR024078">
    <property type="entry name" value="LmbE-like_dom_sf"/>
</dbReference>
<dbReference type="OrthoDB" id="7253851at2"/>
<dbReference type="Gene3D" id="3.40.50.10320">
    <property type="entry name" value="LmbE-like"/>
    <property type="match status" value="1"/>
</dbReference>
<dbReference type="PANTHER" id="PTHR12993:SF29">
    <property type="entry name" value="BLR3841 PROTEIN"/>
    <property type="match status" value="1"/>
</dbReference>
<dbReference type="AlphaFoldDB" id="A0A1I6D7M5"/>
<keyword evidence="2" id="KW-1185">Reference proteome</keyword>
<dbReference type="InterPro" id="IPR003737">
    <property type="entry name" value="GlcNAc_PI_deacetylase-related"/>
</dbReference>
<reference evidence="1 2" key="1">
    <citation type="submission" date="2016-10" db="EMBL/GenBank/DDBJ databases">
        <authorList>
            <person name="de Groot N.N."/>
        </authorList>
    </citation>
    <scope>NUCLEOTIDE SEQUENCE [LARGE SCALE GENOMIC DNA]</scope>
    <source>
        <strain evidence="2">KMM 9023,NRIC 0796,JCM 17311,KCTC 23692</strain>
    </source>
</reference>
<dbReference type="STRING" id="871652.SAMN04515673_102334"/>
<dbReference type="GO" id="GO:0016811">
    <property type="term" value="F:hydrolase activity, acting on carbon-nitrogen (but not peptide) bonds, in linear amides"/>
    <property type="evidence" value="ECO:0007669"/>
    <property type="project" value="TreeGrafter"/>
</dbReference>
<organism evidence="1 2">
    <name type="scientific">Poseidonocella sedimentorum</name>
    <dbReference type="NCBI Taxonomy" id="871652"/>
    <lineage>
        <taxon>Bacteria</taxon>
        <taxon>Pseudomonadati</taxon>
        <taxon>Pseudomonadota</taxon>
        <taxon>Alphaproteobacteria</taxon>
        <taxon>Rhodobacterales</taxon>
        <taxon>Roseobacteraceae</taxon>
        <taxon>Poseidonocella</taxon>
    </lineage>
</organism>
<sequence length="238" mass="26208">MQKEFVVISAHVGDFVWRCGGAIALHVAAGYKATIVCLSYGERGESARLYEEPGMTAEKARARRRAEAEAAADVLGATIVFLDGSDYMLRVNDEMLHKTAAVLRETQPEFILTHPAADPSNLDHVTTFNFALEARMVAQAHGHPGGAVIGAPQVYSFEPHQSELCLFKPDTLLDITSVWEVKRKAMECLAGQKALWDYYERVGLQRGAVSRRRQKGKATGPIYGEAFQSVFPARVDLL</sequence>
<protein>
    <submittedName>
        <fullName evidence="1">4-oxalomesaconate hydratase</fullName>
    </submittedName>
</protein>
<proteinExistence type="predicted"/>
<evidence type="ECO:0000313" key="1">
    <source>
        <dbReference type="EMBL" id="SFR01413.1"/>
    </source>
</evidence>
<evidence type="ECO:0000313" key="2">
    <source>
        <dbReference type="Proteomes" id="UP000199302"/>
    </source>
</evidence>
<gene>
    <name evidence="1" type="ORF">SAMN04515673_102334</name>
</gene>
<dbReference type="SUPFAM" id="SSF102588">
    <property type="entry name" value="LmbE-like"/>
    <property type="match status" value="1"/>
</dbReference>
<dbReference type="PANTHER" id="PTHR12993">
    <property type="entry name" value="N-ACETYLGLUCOSAMINYL-PHOSPHATIDYLINOSITOL DE-N-ACETYLASE-RELATED"/>
    <property type="match status" value="1"/>
</dbReference>
<dbReference type="EMBL" id="FOYI01000002">
    <property type="protein sequence ID" value="SFR01413.1"/>
    <property type="molecule type" value="Genomic_DNA"/>
</dbReference>